<name>C2XPR8_BACMY</name>
<dbReference type="NCBIfam" id="TIGR02823">
    <property type="entry name" value="oxido_YhdH"/>
    <property type="match status" value="1"/>
</dbReference>
<dbReference type="SUPFAM" id="SSF51735">
    <property type="entry name" value="NAD(P)-binding Rossmann-fold domains"/>
    <property type="match status" value="1"/>
</dbReference>
<dbReference type="Gene3D" id="3.90.180.10">
    <property type="entry name" value="Medium-chain alcohol dehydrogenases, catalytic domain"/>
    <property type="match status" value="1"/>
</dbReference>
<dbReference type="Gene3D" id="3.40.50.720">
    <property type="entry name" value="NAD(P)-binding Rossmann-like Domain"/>
    <property type="match status" value="1"/>
</dbReference>
<proteinExistence type="predicted"/>
<dbReference type="InterPro" id="IPR013154">
    <property type="entry name" value="ADH-like_N"/>
</dbReference>
<dbReference type="SUPFAM" id="SSF50129">
    <property type="entry name" value="GroES-like"/>
    <property type="match status" value="1"/>
</dbReference>
<feature type="domain" description="Enoyl reductase (ER)" evidence="1">
    <location>
        <begin position="44"/>
        <end position="359"/>
    </location>
</feature>
<reference evidence="2" key="1">
    <citation type="journal article" date="2012" name="Genome Res.">
        <title>Genomic characterization of the Bacillus cereus sensu lato species: Backdrop to the evolution of Bacillus anthracis.</title>
        <authorList>
            <person name="Zwick M.E."/>
            <person name="Joseph S.J."/>
            <person name="Didelot X."/>
            <person name="Chen P.E."/>
            <person name="Bishop-Lilly K.A."/>
            <person name="Stewart A.C."/>
            <person name="Willner K."/>
            <person name="Nolan N."/>
            <person name="Lentz S."/>
            <person name="Thomason M.K."/>
            <person name="Sozhamannan S."/>
            <person name="Mateczun A.J."/>
            <person name="Du L."/>
            <person name="Read T.D."/>
        </authorList>
    </citation>
    <scope>NUCLEOTIDE SEQUENCE [LARGE SCALE GENOMIC DNA]</scope>
    <source>
        <strain evidence="2">AH603</strain>
    </source>
</reference>
<comment type="caution">
    <text evidence="2">The sequence shown here is derived from an EMBL/GenBank/DDBJ whole genome shotgun (WGS) entry which is preliminary data.</text>
</comment>
<dbReference type="Pfam" id="PF00107">
    <property type="entry name" value="ADH_zinc_N"/>
    <property type="match status" value="1"/>
</dbReference>
<evidence type="ECO:0000313" key="2">
    <source>
        <dbReference type="EMBL" id="EEL72318.1"/>
    </source>
</evidence>
<dbReference type="InterPro" id="IPR051397">
    <property type="entry name" value="Zn-ADH-like_protein"/>
</dbReference>
<evidence type="ECO:0000259" key="1">
    <source>
        <dbReference type="SMART" id="SM00829"/>
    </source>
</evidence>
<dbReference type="PANTHER" id="PTHR43677">
    <property type="entry name" value="SHORT-CHAIN DEHYDROGENASE/REDUCTASE"/>
    <property type="match status" value="1"/>
</dbReference>
<gene>
    <name evidence="2" type="ORF">bcere0026_6710</name>
</gene>
<dbReference type="InterPro" id="IPR014188">
    <property type="entry name" value="Acrylyl-CoA_reductase_AcuI"/>
</dbReference>
<dbReference type="SMART" id="SM00829">
    <property type="entry name" value="PKS_ER"/>
    <property type="match status" value="1"/>
</dbReference>
<dbReference type="InterPro" id="IPR036291">
    <property type="entry name" value="NAD(P)-bd_dom_sf"/>
</dbReference>
<dbReference type="InterPro" id="IPR011032">
    <property type="entry name" value="GroES-like_sf"/>
</dbReference>
<dbReference type="PANTHER" id="PTHR43677:SF1">
    <property type="entry name" value="ACRYLYL-COA REDUCTASE ACUI-RELATED"/>
    <property type="match status" value="1"/>
</dbReference>
<sequence>MLKYSQEEAISFTFIFYIIKKYSTDEGESVMNHTSFQAIVVKEKENNQFERKLVEREINSLPEGDVLIRVYYSSLNYKDALSATGNKGVTRTYPHTPGIDAAGEVVSSGNDSFKEGDQVIVTGYDLGMNTSGGFGEYIRVPSSWVVPLPKEMSLKESMMYGTAGFTAALSVYKLIRAGITPSTGDVLVTGATGGVGSVAVSILGKLGYSVVGATGKMEEKEMLLRLGAKKMIRRAELSDESGRPMLKGIYAGVVDTVGGNMLESSLKVVKYGGCVTTCGNVAGHELNTTVYPFILRGISLLGIDSVQCPVDVRREVWALLAGEWKNSELLSYTEECTLKELDEKFTLILQGKLKGRTVVNMK</sequence>
<dbReference type="CDD" id="cd05280">
    <property type="entry name" value="MDR_yhdh_yhfp"/>
    <property type="match status" value="1"/>
</dbReference>
<dbReference type="HOGENOM" id="CLU_026673_26_3_9"/>
<dbReference type="EMBL" id="ACMP01000031">
    <property type="protein sequence ID" value="EEL72318.1"/>
    <property type="molecule type" value="Genomic_DNA"/>
</dbReference>
<accession>C2XPR8</accession>
<dbReference type="InterPro" id="IPR020843">
    <property type="entry name" value="ER"/>
</dbReference>
<dbReference type="GO" id="GO:0043957">
    <property type="term" value="F:acryloyl-CoA reductase (NADPH) activity"/>
    <property type="evidence" value="ECO:0007669"/>
    <property type="project" value="TreeGrafter"/>
</dbReference>
<dbReference type="Pfam" id="PF08240">
    <property type="entry name" value="ADH_N"/>
    <property type="match status" value="1"/>
</dbReference>
<protein>
    <submittedName>
        <fullName evidence="2">Alcohol dehydrogenase, zinc-containing</fullName>
    </submittedName>
</protein>
<organism evidence="2">
    <name type="scientific">Bacillus mycoides</name>
    <dbReference type="NCBI Taxonomy" id="1405"/>
    <lineage>
        <taxon>Bacteria</taxon>
        <taxon>Bacillati</taxon>
        <taxon>Bacillota</taxon>
        <taxon>Bacilli</taxon>
        <taxon>Bacillales</taxon>
        <taxon>Bacillaceae</taxon>
        <taxon>Bacillus</taxon>
        <taxon>Bacillus cereus group</taxon>
    </lineage>
</organism>
<dbReference type="Proteomes" id="UP000001753">
    <property type="component" value="Chromosome"/>
</dbReference>
<dbReference type="InterPro" id="IPR013149">
    <property type="entry name" value="ADH-like_C"/>
</dbReference>
<dbReference type="AlphaFoldDB" id="C2XPR8"/>